<dbReference type="InterPro" id="IPR050706">
    <property type="entry name" value="Cyclic-di-GMP_PDE-like"/>
</dbReference>
<dbReference type="InterPro" id="IPR043128">
    <property type="entry name" value="Rev_trsase/Diguanyl_cyclase"/>
</dbReference>
<dbReference type="InterPro" id="IPR000160">
    <property type="entry name" value="GGDEF_dom"/>
</dbReference>
<feature type="domain" description="EAL" evidence="2">
    <location>
        <begin position="16"/>
        <end position="266"/>
    </location>
</feature>
<reference evidence="5 6" key="1">
    <citation type="journal article" date="2009" name="Int. J. Syst. Evol. Microbiol.">
        <title>Paenibacillus contaminans sp. nov., isolated from a contaminated laboratory plate.</title>
        <authorList>
            <person name="Chou J.H."/>
            <person name="Lee J.H."/>
            <person name="Lin M.C."/>
            <person name="Chang P.S."/>
            <person name="Arun A.B."/>
            <person name="Young C.C."/>
            <person name="Chen W.M."/>
        </authorList>
    </citation>
    <scope>NUCLEOTIDE SEQUENCE [LARGE SCALE GENOMIC DNA]</scope>
    <source>
        <strain evidence="5 6">CKOBP-6</strain>
    </source>
</reference>
<dbReference type="PANTHER" id="PTHR33121:SF76">
    <property type="entry name" value="SIGNALING PROTEIN"/>
    <property type="match status" value="1"/>
</dbReference>
<dbReference type="InterPro" id="IPR035919">
    <property type="entry name" value="EAL_sf"/>
</dbReference>
<dbReference type="Gene3D" id="3.30.70.270">
    <property type="match status" value="1"/>
</dbReference>
<feature type="domain" description="GGDEF" evidence="3">
    <location>
        <begin position="441"/>
        <end position="592"/>
    </location>
</feature>
<sequence length="595" mass="66570">MNNRIIGETIEAPSVHERLSEELAAIIEEQRINAVYQPILSLLDGQIFGFEALTRGPSDSPFGSPIALFDFAKTAGKLYPLERIAREKAIHGAELQHNKQMLFLNISSEIIVDSLFTPGQTLELLQRRGLTPNNVVFEITERSSIEDFSLAKKVLGHYRSQGYKIAIDDAGAGYSSLQAIAELQPDFIKIDRSLISNIHNDKVKEYIVETFVTFTQKMNISLIAEGIEELDELLLLTRMGVHYAQGFLIGKPAAKPAPIDRKLLDSIEKHRMRYPNNAMWTIGHLAAPIRQFQKNVRISEAASFFNENEAAAGAVVVDGDIPVGLVIRDRLFQQLAGQYGFSLFWRKPIHHAMDANPLIVDEMLPVEEVSQMAMSRDKSNLYDLVIITRHGKMAGVASIRSILEYITNIRMESARFSNPLTGLPGNTPIHRELSRRLAAAKPFCVIYADLDYFKWFNDTYGFQKGDQLIQYTADVIQHTISVCGNPLDFVGHIGGDDFIAISSAEGPEQLCREMLRRFDQGVHTMYEEEIVTVLDRDGNRVESPGVTVSLSLVVCECQDGSITLEDVSSMAATLKKKAKAQKGSVYSSHYFRNRE</sequence>
<dbReference type="CDD" id="cd01948">
    <property type="entry name" value="EAL"/>
    <property type="match status" value="1"/>
</dbReference>
<feature type="domain" description="CBS" evidence="4">
    <location>
        <begin position="353"/>
        <end position="413"/>
    </location>
</feature>
<dbReference type="Gene3D" id="3.10.580.10">
    <property type="entry name" value="CBS-domain"/>
    <property type="match status" value="1"/>
</dbReference>
<evidence type="ECO:0000259" key="2">
    <source>
        <dbReference type="PROSITE" id="PS50883"/>
    </source>
</evidence>
<dbReference type="PROSITE" id="PS50887">
    <property type="entry name" value="GGDEF"/>
    <property type="match status" value="1"/>
</dbReference>
<dbReference type="PANTHER" id="PTHR33121">
    <property type="entry name" value="CYCLIC DI-GMP PHOSPHODIESTERASE PDEF"/>
    <property type="match status" value="1"/>
</dbReference>
<dbReference type="InterPro" id="IPR000644">
    <property type="entry name" value="CBS_dom"/>
</dbReference>
<dbReference type="Pfam" id="PF00990">
    <property type="entry name" value="GGDEF"/>
    <property type="match status" value="1"/>
</dbReference>
<dbReference type="GO" id="GO:0071111">
    <property type="term" value="F:cyclic-guanylate-specific phosphodiesterase activity"/>
    <property type="evidence" value="ECO:0007669"/>
    <property type="project" value="InterPro"/>
</dbReference>
<dbReference type="InterPro" id="IPR001633">
    <property type="entry name" value="EAL_dom"/>
</dbReference>
<organism evidence="5 6">
    <name type="scientific">Paenibacillus contaminans</name>
    <dbReference type="NCBI Taxonomy" id="450362"/>
    <lineage>
        <taxon>Bacteria</taxon>
        <taxon>Bacillati</taxon>
        <taxon>Bacillota</taxon>
        <taxon>Bacilli</taxon>
        <taxon>Bacillales</taxon>
        <taxon>Paenibacillaceae</taxon>
        <taxon>Paenibacillus</taxon>
    </lineage>
</organism>
<dbReference type="InterPro" id="IPR046342">
    <property type="entry name" value="CBS_dom_sf"/>
</dbReference>
<dbReference type="SUPFAM" id="SSF141868">
    <property type="entry name" value="EAL domain-like"/>
    <property type="match status" value="1"/>
</dbReference>
<dbReference type="PROSITE" id="PS50883">
    <property type="entry name" value="EAL"/>
    <property type="match status" value="1"/>
</dbReference>
<dbReference type="Gene3D" id="3.20.20.450">
    <property type="entry name" value="EAL domain"/>
    <property type="match status" value="1"/>
</dbReference>
<evidence type="ECO:0000259" key="4">
    <source>
        <dbReference type="PROSITE" id="PS51371"/>
    </source>
</evidence>
<dbReference type="OrthoDB" id="9813903at2"/>
<keyword evidence="6" id="KW-1185">Reference proteome</keyword>
<dbReference type="Pfam" id="PF00563">
    <property type="entry name" value="EAL"/>
    <property type="match status" value="1"/>
</dbReference>
<keyword evidence="1" id="KW-0129">CBS domain</keyword>
<protein>
    <recommendedName>
        <fullName evidence="7">GGDEF domain-containing protein</fullName>
    </recommendedName>
</protein>
<dbReference type="AlphaFoldDB" id="A0A329LTU9"/>
<dbReference type="PROSITE" id="PS51371">
    <property type="entry name" value="CBS"/>
    <property type="match status" value="1"/>
</dbReference>
<evidence type="ECO:0000256" key="1">
    <source>
        <dbReference type="PROSITE-ProRule" id="PRU00703"/>
    </source>
</evidence>
<comment type="caution">
    <text evidence="5">The sequence shown here is derived from an EMBL/GenBank/DDBJ whole genome shotgun (WGS) entry which is preliminary data.</text>
</comment>
<dbReference type="NCBIfam" id="TIGR00254">
    <property type="entry name" value="GGDEF"/>
    <property type="match status" value="1"/>
</dbReference>
<dbReference type="SMART" id="SM00267">
    <property type="entry name" value="GGDEF"/>
    <property type="match status" value="1"/>
</dbReference>
<name>A0A329LTU9_9BACL</name>
<evidence type="ECO:0000313" key="5">
    <source>
        <dbReference type="EMBL" id="RAV10572.1"/>
    </source>
</evidence>
<evidence type="ECO:0000313" key="6">
    <source>
        <dbReference type="Proteomes" id="UP000250369"/>
    </source>
</evidence>
<dbReference type="SMART" id="SM00052">
    <property type="entry name" value="EAL"/>
    <property type="match status" value="1"/>
</dbReference>
<dbReference type="EMBL" id="QMFB01000042">
    <property type="protein sequence ID" value="RAV10572.1"/>
    <property type="molecule type" value="Genomic_DNA"/>
</dbReference>
<evidence type="ECO:0000259" key="3">
    <source>
        <dbReference type="PROSITE" id="PS50887"/>
    </source>
</evidence>
<accession>A0A329LTU9</accession>
<proteinExistence type="predicted"/>
<dbReference type="Pfam" id="PF00571">
    <property type="entry name" value="CBS"/>
    <property type="match status" value="1"/>
</dbReference>
<dbReference type="SUPFAM" id="SSF55073">
    <property type="entry name" value="Nucleotide cyclase"/>
    <property type="match status" value="1"/>
</dbReference>
<evidence type="ECO:0008006" key="7">
    <source>
        <dbReference type="Google" id="ProtNLM"/>
    </source>
</evidence>
<dbReference type="RefSeq" id="WP_113036158.1">
    <property type="nucleotide sequence ID" value="NZ_QMFB01000042.1"/>
</dbReference>
<dbReference type="CDD" id="cd01949">
    <property type="entry name" value="GGDEF"/>
    <property type="match status" value="1"/>
</dbReference>
<dbReference type="InterPro" id="IPR029787">
    <property type="entry name" value="Nucleotide_cyclase"/>
</dbReference>
<dbReference type="Proteomes" id="UP000250369">
    <property type="component" value="Unassembled WGS sequence"/>
</dbReference>
<dbReference type="SUPFAM" id="SSF54631">
    <property type="entry name" value="CBS-domain pair"/>
    <property type="match status" value="1"/>
</dbReference>
<gene>
    <name evidence="5" type="ORF">DQG23_37455</name>
</gene>